<dbReference type="PANTHER" id="PTHR46401">
    <property type="entry name" value="GLYCOSYLTRANSFERASE WBBK-RELATED"/>
    <property type="match status" value="1"/>
</dbReference>
<protein>
    <submittedName>
        <fullName evidence="2">Glycosyltransferase</fullName>
    </submittedName>
</protein>
<dbReference type="Gene3D" id="3.40.50.2000">
    <property type="entry name" value="Glycogen Phosphorylase B"/>
    <property type="match status" value="2"/>
</dbReference>
<dbReference type="KEGG" id="add:HUW48_04990"/>
<accession>A0A7L7L3P4</accession>
<dbReference type="RefSeq" id="WP_182414627.1">
    <property type="nucleotide sequence ID" value="NZ_CP055153.1"/>
</dbReference>
<organism evidence="2 3">
    <name type="scientific">Adhaeribacter radiodurans</name>
    <dbReference type="NCBI Taxonomy" id="2745197"/>
    <lineage>
        <taxon>Bacteria</taxon>
        <taxon>Pseudomonadati</taxon>
        <taxon>Bacteroidota</taxon>
        <taxon>Cytophagia</taxon>
        <taxon>Cytophagales</taxon>
        <taxon>Hymenobacteraceae</taxon>
        <taxon>Adhaeribacter</taxon>
    </lineage>
</organism>
<evidence type="ECO:0000256" key="1">
    <source>
        <dbReference type="ARBA" id="ARBA00022679"/>
    </source>
</evidence>
<name>A0A7L7L3P4_9BACT</name>
<evidence type="ECO:0000313" key="2">
    <source>
        <dbReference type="EMBL" id="QMU27432.1"/>
    </source>
</evidence>
<reference evidence="2 3" key="2">
    <citation type="submission" date="2020-08" db="EMBL/GenBank/DDBJ databases">
        <title>Adhaeribacter dokdonensis sp. nov., isolated from the rhizosphere of Elymus tsukushiensis, a plant native to the Dokdo Islands, Republic of Korea.</title>
        <authorList>
            <person name="Ghim S.Y."/>
        </authorList>
    </citation>
    <scope>NUCLEOTIDE SEQUENCE [LARGE SCALE GENOMIC DNA]</scope>
    <source>
        <strain evidence="2 3">KUDC8001</strain>
    </source>
</reference>
<dbReference type="AlphaFoldDB" id="A0A7L7L3P4"/>
<gene>
    <name evidence="2" type="ORF">HUW48_04990</name>
</gene>
<dbReference type="GO" id="GO:0009103">
    <property type="term" value="P:lipopolysaccharide biosynthetic process"/>
    <property type="evidence" value="ECO:0007669"/>
    <property type="project" value="TreeGrafter"/>
</dbReference>
<dbReference type="GO" id="GO:0016757">
    <property type="term" value="F:glycosyltransferase activity"/>
    <property type="evidence" value="ECO:0007669"/>
    <property type="project" value="TreeGrafter"/>
</dbReference>
<dbReference type="Proteomes" id="UP000514509">
    <property type="component" value="Chromosome"/>
</dbReference>
<dbReference type="Pfam" id="PF13692">
    <property type="entry name" value="Glyco_trans_1_4"/>
    <property type="match status" value="1"/>
</dbReference>
<evidence type="ECO:0000313" key="3">
    <source>
        <dbReference type="Proteomes" id="UP000514509"/>
    </source>
</evidence>
<dbReference type="PANTHER" id="PTHR46401:SF2">
    <property type="entry name" value="GLYCOSYLTRANSFERASE WBBK-RELATED"/>
    <property type="match status" value="1"/>
</dbReference>
<dbReference type="SUPFAM" id="SSF53756">
    <property type="entry name" value="UDP-Glycosyltransferase/glycogen phosphorylase"/>
    <property type="match status" value="1"/>
</dbReference>
<keyword evidence="1 2" id="KW-0808">Transferase</keyword>
<dbReference type="EMBL" id="CP055153">
    <property type="protein sequence ID" value="QMU27432.1"/>
    <property type="molecule type" value="Genomic_DNA"/>
</dbReference>
<keyword evidence="3" id="KW-1185">Reference proteome</keyword>
<proteinExistence type="predicted"/>
<reference evidence="2 3" key="1">
    <citation type="submission" date="2020-06" db="EMBL/GenBank/DDBJ databases">
        <authorList>
            <person name="Hwang Y.J."/>
        </authorList>
    </citation>
    <scope>NUCLEOTIDE SEQUENCE [LARGE SCALE GENOMIC DNA]</scope>
    <source>
        <strain evidence="2 3">KUDC8001</strain>
    </source>
</reference>
<sequence>MNIVFFAHPDFLGHQSMPRFANVLAEGMNQRGHKVAIWSPQPLFFQMPLPKLFKKWMGYIDQYVIFPQKVRSRLKKCPSNTLFVFTDNGLGIWVPLVMNRPHVIHCHDFLAQRSALGEIEENQITWTGRQYQKLIRHGFRQGKHFIPTSQKTKEDLHRFLAGKPFSSKLVYNFLNQPFSPIDASIAKDLLAAQVKIDLKSGYLLHVGGNQWYKNRKGVIEIYDAWRSTVGSKLPLILIGEPPSPEIMQVHAQSLYKSEIYFLSGIEDSLVRLAYSGASVFIFPSLAEGFGWPIAEAMASGCPVITTDEAPMTEVAGNAGFFIPRRPNHARAISWATDAAKVVSNVLGLSPENRQSVLEKGLLNVQRFKASLIIDELEVNYKSILQSNKMA</sequence>